<accession>A0A8S3GRT7</accession>
<dbReference type="AlphaFoldDB" id="A0A8S3GRT7"/>
<gene>
    <name evidence="1" type="ORF">BYL167_LOCUS76336</name>
    <name evidence="2" type="ORF">GIL414_LOCUS87672</name>
</gene>
<evidence type="ECO:0000313" key="1">
    <source>
        <dbReference type="EMBL" id="CAF5167535.1"/>
    </source>
</evidence>
<dbReference type="EMBL" id="CAJOBH010275101">
    <property type="protein sequence ID" value="CAF5167535.1"/>
    <property type="molecule type" value="Genomic_DNA"/>
</dbReference>
<evidence type="ECO:0000313" key="2">
    <source>
        <dbReference type="EMBL" id="CAF5227499.1"/>
    </source>
</evidence>
<protein>
    <submittedName>
        <fullName evidence="1">Uncharacterized protein</fullName>
    </submittedName>
</protein>
<evidence type="ECO:0000313" key="3">
    <source>
        <dbReference type="Proteomes" id="UP000681967"/>
    </source>
</evidence>
<organism evidence="1 3">
    <name type="scientific">Rotaria magnacalcarata</name>
    <dbReference type="NCBI Taxonomy" id="392030"/>
    <lineage>
        <taxon>Eukaryota</taxon>
        <taxon>Metazoa</taxon>
        <taxon>Spiralia</taxon>
        <taxon>Gnathifera</taxon>
        <taxon>Rotifera</taxon>
        <taxon>Eurotatoria</taxon>
        <taxon>Bdelloidea</taxon>
        <taxon>Philodinida</taxon>
        <taxon>Philodinidae</taxon>
        <taxon>Rotaria</taxon>
    </lineage>
</organism>
<name>A0A8S3GRT7_9BILA</name>
<comment type="caution">
    <text evidence="1">The sequence shown here is derived from an EMBL/GenBank/DDBJ whole genome shotgun (WGS) entry which is preliminary data.</text>
</comment>
<dbReference type="EMBL" id="CAJOBJ010381206">
    <property type="protein sequence ID" value="CAF5227499.1"/>
    <property type="molecule type" value="Genomic_DNA"/>
</dbReference>
<reference evidence="1" key="1">
    <citation type="submission" date="2021-02" db="EMBL/GenBank/DDBJ databases">
        <authorList>
            <person name="Nowell W R."/>
        </authorList>
    </citation>
    <scope>NUCLEOTIDE SEQUENCE</scope>
</reference>
<dbReference type="Proteomes" id="UP000681967">
    <property type="component" value="Unassembled WGS sequence"/>
</dbReference>
<dbReference type="Proteomes" id="UP000681720">
    <property type="component" value="Unassembled WGS sequence"/>
</dbReference>
<proteinExistence type="predicted"/>
<sequence>MSSTIYSIKCYIKNNPYQLSIRVDSDDANSTNNPLPTDELEVKFTDISLDNIIPSITRLCFEPINEKKNTI</sequence>
<feature type="non-terminal residue" evidence="1">
    <location>
        <position position="71"/>
    </location>
</feature>